<name>A0A139WPV7_9CYAN</name>
<protein>
    <submittedName>
        <fullName evidence="1">Uncharacterized protein</fullName>
    </submittedName>
</protein>
<proteinExistence type="predicted"/>
<dbReference type="EMBL" id="ANNX02000081">
    <property type="protein sequence ID" value="KYC34464.1"/>
    <property type="molecule type" value="Genomic_DNA"/>
</dbReference>
<dbReference type="OrthoDB" id="8456477at2"/>
<evidence type="ECO:0000313" key="1">
    <source>
        <dbReference type="EMBL" id="KYC34464.1"/>
    </source>
</evidence>
<keyword evidence="2" id="KW-1185">Reference proteome</keyword>
<dbReference type="AlphaFoldDB" id="A0A139WPV7"/>
<comment type="caution">
    <text evidence="1">The sequence shown here is derived from an EMBL/GenBank/DDBJ whole genome shotgun (WGS) entry which is preliminary data.</text>
</comment>
<dbReference type="Proteomes" id="UP000076925">
    <property type="component" value="Unassembled WGS sequence"/>
</dbReference>
<gene>
    <name evidence="1" type="ORF">WA1_51655</name>
</gene>
<organism evidence="1 2">
    <name type="scientific">Scytonema hofmannii PCC 7110</name>
    <dbReference type="NCBI Taxonomy" id="128403"/>
    <lineage>
        <taxon>Bacteria</taxon>
        <taxon>Bacillati</taxon>
        <taxon>Cyanobacteriota</taxon>
        <taxon>Cyanophyceae</taxon>
        <taxon>Nostocales</taxon>
        <taxon>Scytonemataceae</taxon>
        <taxon>Scytonema</taxon>
    </lineage>
</organism>
<sequence length="251" mass="28536">METIEVDFEVWKVLTARRSSKEVTENDVLRELLGLEAAALSTDDGPGWTWKGVNLPNGTELRAEFKGREYTAKITRNEWVQDGKAMSSPSQAAAYITDGGVNGWTFWEAKTPDRESWVALDVIRELATHQEQHKAQEPHKAASYEYWKGVMKQLNRLGESLTSYCDHSHINEAMKAAVKAGEGKRKNLNHAFWSIRDWHAFVETLNGRLAGKSDSETKAVKAILEDMKTDQLIAKMSERDLNRRWDTLLEN</sequence>
<reference evidence="1 2" key="1">
    <citation type="journal article" date="2013" name="Genome Biol. Evol.">
        <title>Genomes of Stigonematalean cyanobacteria (subsection V) and the evolution of oxygenic photosynthesis from prokaryotes to plastids.</title>
        <authorList>
            <person name="Dagan T."/>
            <person name="Roettger M."/>
            <person name="Stucken K."/>
            <person name="Landan G."/>
            <person name="Koch R."/>
            <person name="Major P."/>
            <person name="Gould S.B."/>
            <person name="Goremykin V.V."/>
            <person name="Rippka R."/>
            <person name="Tandeau de Marsac N."/>
            <person name="Gugger M."/>
            <person name="Lockhart P.J."/>
            <person name="Allen J.F."/>
            <person name="Brune I."/>
            <person name="Maus I."/>
            <person name="Puhler A."/>
            <person name="Martin W.F."/>
        </authorList>
    </citation>
    <scope>NUCLEOTIDE SEQUENCE [LARGE SCALE GENOMIC DNA]</scope>
    <source>
        <strain evidence="1 2">PCC 7110</strain>
    </source>
</reference>
<evidence type="ECO:0000313" key="2">
    <source>
        <dbReference type="Proteomes" id="UP000076925"/>
    </source>
</evidence>
<accession>A0A139WPV7</accession>